<dbReference type="RefSeq" id="WP_282592793.1">
    <property type="nucleotide sequence ID" value="NZ_JAPAAF010000030.1"/>
</dbReference>
<organism evidence="1 2">
    <name type="scientific">Gaoshiqia sediminis</name>
    <dbReference type="NCBI Taxonomy" id="2986998"/>
    <lineage>
        <taxon>Bacteria</taxon>
        <taxon>Pseudomonadati</taxon>
        <taxon>Bacteroidota</taxon>
        <taxon>Bacteroidia</taxon>
        <taxon>Marinilabiliales</taxon>
        <taxon>Prolixibacteraceae</taxon>
        <taxon>Gaoshiqia</taxon>
    </lineage>
</organism>
<gene>
    <name evidence="1" type="ORF">N2K84_15775</name>
</gene>
<keyword evidence="1" id="KW-0449">Lipoprotein</keyword>
<name>A0AA41Y958_9BACT</name>
<dbReference type="InterPro" id="IPR041662">
    <property type="entry name" value="SusD-like_2"/>
</dbReference>
<keyword evidence="2" id="KW-1185">Reference proteome</keyword>
<dbReference type="PROSITE" id="PS51257">
    <property type="entry name" value="PROKAR_LIPOPROTEIN"/>
    <property type="match status" value="1"/>
</dbReference>
<reference evidence="1" key="1">
    <citation type="submission" date="2022-10" db="EMBL/GenBank/DDBJ databases">
        <title>Gaoshiqiia sediminis gen. nov., sp. nov., isolated from coastal sediment.</title>
        <authorList>
            <person name="Yu W.X."/>
            <person name="Mu D.S."/>
            <person name="Du J.Z."/>
            <person name="Liang Y.Q."/>
        </authorList>
    </citation>
    <scope>NUCLEOTIDE SEQUENCE</scope>
    <source>
        <strain evidence="1">A06</strain>
    </source>
</reference>
<evidence type="ECO:0000313" key="1">
    <source>
        <dbReference type="EMBL" id="MCW0484200.1"/>
    </source>
</evidence>
<dbReference type="EMBL" id="JAPAAF010000030">
    <property type="protein sequence ID" value="MCW0484200.1"/>
    <property type="molecule type" value="Genomic_DNA"/>
</dbReference>
<dbReference type="Proteomes" id="UP001163821">
    <property type="component" value="Unassembled WGS sequence"/>
</dbReference>
<dbReference type="InterPro" id="IPR011990">
    <property type="entry name" value="TPR-like_helical_dom_sf"/>
</dbReference>
<dbReference type="CDD" id="cd08977">
    <property type="entry name" value="SusD"/>
    <property type="match status" value="1"/>
</dbReference>
<evidence type="ECO:0000313" key="2">
    <source>
        <dbReference type="Proteomes" id="UP001163821"/>
    </source>
</evidence>
<proteinExistence type="predicted"/>
<protein>
    <submittedName>
        <fullName evidence="1">SusD/RagB family nutrient-binding outer membrane lipoprotein</fullName>
    </submittedName>
</protein>
<dbReference type="Gene3D" id="1.20.120.840">
    <property type="entry name" value="SusD-like, tetratrico peptide repeats domain"/>
    <property type="match status" value="1"/>
</dbReference>
<dbReference type="AlphaFoldDB" id="A0AA41Y958"/>
<accession>A0AA41Y958</accession>
<dbReference type="Gene3D" id="1.25.40.390">
    <property type="match status" value="2"/>
</dbReference>
<comment type="caution">
    <text evidence="1">The sequence shown here is derived from an EMBL/GenBank/DDBJ whole genome shotgun (WGS) entry which is preliminary data.</text>
</comment>
<dbReference type="SUPFAM" id="SSF48452">
    <property type="entry name" value="TPR-like"/>
    <property type="match status" value="1"/>
</dbReference>
<dbReference type="Pfam" id="PF12771">
    <property type="entry name" value="SusD-like_2"/>
    <property type="match status" value="1"/>
</dbReference>
<sequence length="482" mass="53879">MKKYINKLIIACCAVVVYSCSEDTMDDINKNVNDPTDVSSSLIITEAMTSSAFSVTGSDLAFYSSVYVEHNVGVYNQMYNAEIRSNEPQSSTTYNNSWNSIYQNLLNLKTIIEKCSEGGSEEGNFHTLGIAQTLTAYNLAILTDVMGDVPWTEALQPGVIFTPKLDKQEDIYNEIFTLLDNATTNLAKETTFPLLGKQDFIYGGNAASIAKWIKFANGLKARYTMRLSHKSADYDAVISYANLSFTNASEQCEFNYNGTTTKSPFQQFFLDRDYFGASKSFHDKLVERNDPRDAILFKPYDEDGELLFAPNGSPNQAQGVYAISAISSLTAPTYLLSYHEVEFLKAEAFARKNELDDAKDALKNAIIAACGKDNIGISAEDAEAYYQDEVLPLLTDQAATLKEIMVQKYIAFFEEEAVEAYNDIRRLKAMGNDFIKIDNPLKFPLRFTYGSEDVTTNENVRNAYGDGTYVYTENVWWAGGTR</sequence>